<dbReference type="InterPro" id="IPR045006">
    <property type="entry name" value="CHLI-like"/>
</dbReference>
<dbReference type="InterPro" id="IPR027417">
    <property type="entry name" value="P-loop_NTPase"/>
</dbReference>
<dbReference type="InterPro" id="IPR020568">
    <property type="entry name" value="Ribosomal_Su5_D2-typ_SF"/>
</dbReference>
<dbReference type="SUPFAM" id="SSF52540">
    <property type="entry name" value="P-loop containing nucleoside triphosphate hydrolases"/>
    <property type="match status" value="1"/>
</dbReference>
<dbReference type="Pfam" id="PF01078">
    <property type="entry name" value="Mg_chelatase"/>
    <property type="match status" value="1"/>
</dbReference>
<dbReference type="InterPro" id="IPR014721">
    <property type="entry name" value="Ribsml_uS5_D2-typ_fold_subgr"/>
</dbReference>
<protein>
    <submittedName>
        <fullName evidence="5">MG(2+) CHELATASE FAMILY PROTEIN / ComM-related protein</fullName>
    </submittedName>
</protein>
<dbReference type="InterPro" id="IPR003593">
    <property type="entry name" value="AAA+_ATPase"/>
</dbReference>
<dbReference type="SUPFAM" id="SSF54211">
    <property type="entry name" value="Ribosomal protein S5 domain 2-like"/>
    <property type="match status" value="1"/>
</dbReference>
<sequence length="512" mass="56756">MFSKVYASATYGIDAVLVEVETHYEKQLPSFTVVGLPDSAVKESRERVTASIKNSGYEFPLKKITVNLAPADIKKEGSSFDLPIAIGLLAAGEKVPNEKLKDALFLGELSLDGSLRKIKGALPIAVEARKFGIKKLILPKDSVKEASIVDGIDVFGVSSLKEVVQFLNDEITLEPIRTSREELFSQVNKYHLDFSDVKGQENVKRALEISAAGGHNLIMIGPPGSGKTMLAKRFPSILPPLSFEEALETTKIHSIAGILSTEHALITERPFRSPHHTVSDAALIGGGSFPRPGEVSFAHHGVLFLDEFPEFKKNVLEVMRQPMEDYKVTISRSKMSLEFPANFMLVAAMNPCPCGYYTDPTKECTCNAGMIQKYMAKISGPMLDRIDIHIEVPAVKYKDLSSEVRGESSEIIRKRVIAARDIQIERFKDLPHVHNNADMGTNEIREYCKLDSAGAELLKMAMTKLGLSARAYDRILKVSRTIADIENSEDIKPSHISEAIQYRSLDRELWNH</sequence>
<dbReference type="InterPro" id="IPR000523">
    <property type="entry name" value="Mg_chelatse_chII-like_cat_dom"/>
</dbReference>
<dbReference type="AlphaFoldDB" id="A0A3B1C0C2"/>
<keyword evidence="3" id="KW-0067">ATP-binding</keyword>
<dbReference type="InterPro" id="IPR025158">
    <property type="entry name" value="Mg_chelat-rel_C"/>
</dbReference>
<dbReference type="SMART" id="SM00382">
    <property type="entry name" value="AAA"/>
    <property type="match status" value="1"/>
</dbReference>
<dbReference type="Pfam" id="PF13335">
    <property type="entry name" value="Mg_chelatase_C"/>
    <property type="match status" value="1"/>
</dbReference>
<dbReference type="PANTHER" id="PTHR32039:SF7">
    <property type="entry name" value="COMPETENCE PROTEIN COMM"/>
    <property type="match status" value="1"/>
</dbReference>
<dbReference type="InterPro" id="IPR001208">
    <property type="entry name" value="MCM_dom"/>
</dbReference>
<dbReference type="Gene3D" id="3.40.50.300">
    <property type="entry name" value="P-loop containing nucleotide triphosphate hydrolases"/>
    <property type="match status" value="1"/>
</dbReference>
<comment type="similarity">
    <text evidence="1">Belongs to the Mg-chelatase subunits D/I family. ComM subfamily.</text>
</comment>
<gene>
    <name evidence="5" type="ORF">MNBD_IGNAVI01-2353</name>
</gene>
<evidence type="ECO:0000259" key="4">
    <source>
        <dbReference type="SMART" id="SM00382"/>
    </source>
</evidence>
<dbReference type="EMBL" id="UOGD01000256">
    <property type="protein sequence ID" value="VAX23639.1"/>
    <property type="molecule type" value="Genomic_DNA"/>
</dbReference>
<evidence type="ECO:0000256" key="1">
    <source>
        <dbReference type="ARBA" id="ARBA00006354"/>
    </source>
</evidence>
<dbReference type="GO" id="GO:0005524">
    <property type="term" value="F:ATP binding"/>
    <property type="evidence" value="ECO:0007669"/>
    <property type="project" value="UniProtKB-KW"/>
</dbReference>
<dbReference type="InterPro" id="IPR004482">
    <property type="entry name" value="Mg_chelat-rel"/>
</dbReference>
<evidence type="ECO:0000256" key="2">
    <source>
        <dbReference type="ARBA" id="ARBA00022741"/>
    </source>
</evidence>
<dbReference type="PRINTS" id="PR01657">
    <property type="entry name" value="MCMFAMILY"/>
</dbReference>
<reference evidence="5" key="1">
    <citation type="submission" date="2018-06" db="EMBL/GenBank/DDBJ databases">
        <authorList>
            <person name="Zhirakovskaya E."/>
        </authorList>
    </citation>
    <scope>NUCLEOTIDE SEQUENCE</scope>
</reference>
<dbReference type="PANTHER" id="PTHR32039">
    <property type="entry name" value="MAGNESIUM-CHELATASE SUBUNIT CHLI"/>
    <property type="match status" value="1"/>
</dbReference>
<evidence type="ECO:0000256" key="3">
    <source>
        <dbReference type="ARBA" id="ARBA00022840"/>
    </source>
</evidence>
<evidence type="ECO:0000313" key="5">
    <source>
        <dbReference type="EMBL" id="VAX23639.1"/>
    </source>
</evidence>
<keyword evidence="2" id="KW-0547">Nucleotide-binding</keyword>
<dbReference type="CDD" id="cd00009">
    <property type="entry name" value="AAA"/>
    <property type="match status" value="1"/>
</dbReference>
<feature type="domain" description="AAA+ ATPase" evidence="4">
    <location>
        <begin position="213"/>
        <end position="396"/>
    </location>
</feature>
<dbReference type="Pfam" id="PF13541">
    <property type="entry name" value="ChlI"/>
    <property type="match status" value="1"/>
</dbReference>
<dbReference type="GO" id="GO:0003677">
    <property type="term" value="F:DNA binding"/>
    <property type="evidence" value="ECO:0007669"/>
    <property type="project" value="InterPro"/>
</dbReference>
<dbReference type="NCBIfam" id="TIGR00368">
    <property type="entry name" value="YifB family Mg chelatase-like AAA ATPase"/>
    <property type="match status" value="1"/>
</dbReference>
<name>A0A3B1C0C2_9ZZZZ</name>
<dbReference type="Gene3D" id="3.30.230.10">
    <property type="match status" value="1"/>
</dbReference>
<accession>A0A3B1C0C2</accession>
<proteinExistence type="inferred from homology"/>
<organism evidence="5">
    <name type="scientific">hydrothermal vent metagenome</name>
    <dbReference type="NCBI Taxonomy" id="652676"/>
    <lineage>
        <taxon>unclassified sequences</taxon>
        <taxon>metagenomes</taxon>
        <taxon>ecological metagenomes</taxon>
    </lineage>
</organism>